<keyword evidence="7" id="KW-0732">Signal</keyword>
<dbReference type="EMBL" id="JAPOHD010000031">
    <property type="protein sequence ID" value="MCY1722237.1"/>
    <property type="molecule type" value="Genomic_DNA"/>
</dbReference>
<dbReference type="Pfam" id="PF00254">
    <property type="entry name" value="FKBP_C"/>
    <property type="match status" value="1"/>
</dbReference>
<accession>A0A9X3F9M6</accession>
<dbReference type="EC" id="5.2.1.8" evidence="6"/>
<dbReference type="SUPFAM" id="SSF54534">
    <property type="entry name" value="FKBP-like"/>
    <property type="match status" value="1"/>
</dbReference>
<dbReference type="PROSITE" id="PS50059">
    <property type="entry name" value="FKBP_PPIASE"/>
    <property type="match status" value="1"/>
</dbReference>
<dbReference type="InterPro" id="IPR046357">
    <property type="entry name" value="PPIase_dom_sf"/>
</dbReference>
<dbReference type="RefSeq" id="WP_343334562.1">
    <property type="nucleotide sequence ID" value="NZ_JAPOHD010000031.1"/>
</dbReference>
<evidence type="ECO:0000256" key="5">
    <source>
        <dbReference type="PROSITE-ProRule" id="PRU00277"/>
    </source>
</evidence>
<dbReference type="InterPro" id="IPR001179">
    <property type="entry name" value="PPIase_FKBP_dom"/>
</dbReference>
<evidence type="ECO:0000313" key="10">
    <source>
        <dbReference type="Proteomes" id="UP001145087"/>
    </source>
</evidence>
<evidence type="ECO:0000256" key="7">
    <source>
        <dbReference type="SAM" id="SignalP"/>
    </source>
</evidence>
<name>A0A9X3F9M6_9BACT</name>
<comment type="catalytic activity">
    <reaction evidence="1 5 6">
        <text>[protein]-peptidylproline (omega=180) = [protein]-peptidylproline (omega=0)</text>
        <dbReference type="Rhea" id="RHEA:16237"/>
        <dbReference type="Rhea" id="RHEA-COMP:10747"/>
        <dbReference type="Rhea" id="RHEA-COMP:10748"/>
        <dbReference type="ChEBI" id="CHEBI:83833"/>
        <dbReference type="ChEBI" id="CHEBI:83834"/>
        <dbReference type="EC" id="5.2.1.8"/>
    </reaction>
</comment>
<dbReference type="PROSITE" id="PS51257">
    <property type="entry name" value="PROKAR_LIPOPROTEIN"/>
    <property type="match status" value="1"/>
</dbReference>
<proteinExistence type="inferred from homology"/>
<dbReference type="Gene3D" id="3.10.50.40">
    <property type="match status" value="1"/>
</dbReference>
<dbReference type="AlphaFoldDB" id="A0A9X3F9M6"/>
<reference evidence="9" key="1">
    <citation type="submission" date="2022-11" db="EMBL/GenBank/DDBJ databases">
        <title>Marilongibacter aestuarii gen. nov., sp. nov., isolated from tidal flat sediment.</title>
        <authorList>
            <person name="Jiayan W."/>
        </authorList>
    </citation>
    <scope>NUCLEOTIDE SEQUENCE</scope>
    <source>
        <strain evidence="9">Z1-6</strain>
    </source>
</reference>
<dbReference type="Proteomes" id="UP001145087">
    <property type="component" value="Unassembled WGS sequence"/>
</dbReference>
<feature type="domain" description="PPIase FKBP-type" evidence="8">
    <location>
        <begin position="79"/>
        <end position="164"/>
    </location>
</feature>
<comment type="caution">
    <text evidence="9">The sequence shown here is derived from an EMBL/GenBank/DDBJ whole genome shotgun (WGS) entry which is preliminary data.</text>
</comment>
<evidence type="ECO:0000256" key="6">
    <source>
        <dbReference type="RuleBase" id="RU003915"/>
    </source>
</evidence>
<keyword evidence="10" id="KW-1185">Reference proteome</keyword>
<dbReference type="PANTHER" id="PTHR43811">
    <property type="entry name" value="FKBP-TYPE PEPTIDYL-PROLYL CIS-TRANS ISOMERASE FKPA"/>
    <property type="match status" value="1"/>
</dbReference>
<sequence>MNLRFLTKLVFAALLMGFVVSCFNDDTDEYIPPTYEEEMALLSEYLDSLQSRGFDVDTTDMGVYYLIDSIGEGDFPVYGDTCSVKYTGFFLSGNIFDSSGDNTFDVVLGEEKVISGWEDGLQVFNTGSKGYLIIPSEFAYGSTGNWSIPPYTTLIFYIDMVEIKQGY</sequence>
<dbReference type="PANTHER" id="PTHR43811:SF19">
    <property type="entry name" value="39 KDA FK506-BINDING NUCLEAR PROTEIN"/>
    <property type="match status" value="1"/>
</dbReference>
<feature type="chain" id="PRO_5040802784" description="Peptidyl-prolyl cis-trans isomerase" evidence="7">
    <location>
        <begin position="25"/>
        <end position="167"/>
    </location>
</feature>
<evidence type="ECO:0000256" key="4">
    <source>
        <dbReference type="ARBA" id="ARBA00023235"/>
    </source>
</evidence>
<gene>
    <name evidence="9" type="ORF">OU798_17925</name>
</gene>
<dbReference type="GO" id="GO:0003755">
    <property type="term" value="F:peptidyl-prolyl cis-trans isomerase activity"/>
    <property type="evidence" value="ECO:0007669"/>
    <property type="project" value="UniProtKB-UniRule"/>
</dbReference>
<evidence type="ECO:0000256" key="3">
    <source>
        <dbReference type="ARBA" id="ARBA00023110"/>
    </source>
</evidence>
<evidence type="ECO:0000256" key="1">
    <source>
        <dbReference type="ARBA" id="ARBA00000971"/>
    </source>
</evidence>
<protein>
    <recommendedName>
        <fullName evidence="6">Peptidyl-prolyl cis-trans isomerase</fullName>
        <ecNumber evidence="6">5.2.1.8</ecNumber>
    </recommendedName>
</protein>
<keyword evidence="3 5" id="KW-0697">Rotamase</keyword>
<evidence type="ECO:0000259" key="8">
    <source>
        <dbReference type="PROSITE" id="PS50059"/>
    </source>
</evidence>
<evidence type="ECO:0000256" key="2">
    <source>
        <dbReference type="ARBA" id="ARBA00006577"/>
    </source>
</evidence>
<organism evidence="9 10">
    <name type="scientific">Draconibacterium aestuarii</name>
    <dbReference type="NCBI Taxonomy" id="2998507"/>
    <lineage>
        <taxon>Bacteria</taxon>
        <taxon>Pseudomonadati</taxon>
        <taxon>Bacteroidota</taxon>
        <taxon>Bacteroidia</taxon>
        <taxon>Marinilabiliales</taxon>
        <taxon>Prolixibacteraceae</taxon>
        <taxon>Draconibacterium</taxon>
    </lineage>
</organism>
<evidence type="ECO:0000313" key="9">
    <source>
        <dbReference type="EMBL" id="MCY1722237.1"/>
    </source>
</evidence>
<feature type="signal peptide" evidence="7">
    <location>
        <begin position="1"/>
        <end position="24"/>
    </location>
</feature>
<comment type="similarity">
    <text evidence="2 6">Belongs to the FKBP-type PPIase family.</text>
</comment>
<keyword evidence="4 5" id="KW-0413">Isomerase</keyword>